<keyword evidence="2" id="KW-1185">Reference proteome</keyword>
<comment type="caution">
    <text evidence="1">The sequence shown here is derived from an EMBL/GenBank/DDBJ whole genome shotgun (WGS) entry which is preliminary data.</text>
</comment>
<organism evidence="1 2">
    <name type="scientific">Heracleum sosnowskyi</name>
    <dbReference type="NCBI Taxonomy" id="360622"/>
    <lineage>
        <taxon>Eukaryota</taxon>
        <taxon>Viridiplantae</taxon>
        <taxon>Streptophyta</taxon>
        <taxon>Embryophyta</taxon>
        <taxon>Tracheophyta</taxon>
        <taxon>Spermatophyta</taxon>
        <taxon>Magnoliopsida</taxon>
        <taxon>eudicotyledons</taxon>
        <taxon>Gunneridae</taxon>
        <taxon>Pentapetalae</taxon>
        <taxon>asterids</taxon>
        <taxon>campanulids</taxon>
        <taxon>Apiales</taxon>
        <taxon>Apiaceae</taxon>
        <taxon>Apioideae</taxon>
        <taxon>apioid superclade</taxon>
        <taxon>Tordylieae</taxon>
        <taxon>Tordyliinae</taxon>
        <taxon>Heracleum</taxon>
    </lineage>
</organism>
<proteinExistence type="predicted"/>
<sequence length="104" mass="12106">MGMYRRATIRWWQMGGTESWQLAKPAVKVPKVILAIEYKKALEVQEKWLPSPPLEPESVKTETRVVQLPDLLVYFWVWNLDDHVPQSASLDEKNALALGLWLLY</sequence>
<dbReference type="AlphaFoldDB" id="A0AAD8J4E9"/>
<reference evidence="1" key="2">
    <citation type="submission" date="2023-05" db="EMBL/GenBank/DDBJ databases">
        <authorList>
            <person name="Schelkunov M.I."/>
        </authorList>
    </citation>
    <scope>NUCLEOTIDE SEQUENCE</scope>
    <source>
        <strain evidence="1">Hsosn_3</strain>
        <tissue evidence="1">Leaf</tissue>
    </source>
</reference>
<evidence type="ECO:0000313" key="2">
    <source>
        <dbReference type="Proteomes" id="UP001237642"/>
    </source>
</evidence>
<dbReference type="Proteomes" id="UP001237642">
    <property type="component" value="Unassembled WGS sequence"/>
</dbReference>
<gene>
    <name evidence="1" type="ORF">POM88_007297</name>
</gene>
<evidence type="ECO:0000313" key="1">
    <source>
        <dbReference type="EMBL" id="KAK1397434.1"/>
    </source>
</evidence>
<dbReference type="EMBL" id="JAUIZM010000002">
    <property type="protein sequence ID" value="KAK1397434.1"/>
    <property type="molecule type" value="Genomic_DNA"/>
</dbReference>
<name>A0AAD8J4E9_9APIA</name>
<protein>
    <submittedName>
        <fullName evidence="1">Uncharacterized protein</fullName>
    </submittedName>
</protein>
<accession>A0AAD8J4E9</accession>
<reference evidence="1" key="1">
    <citation type="submission" date="2023-02" db="EMBL/GenBank/DDBJ databases">
        <title>Genome of toxic invasive species Heracleum sosnowskyi carries increased number of genes despite the absence of recent whole-genome duplications.</title>
        <authorList>
            <person name="Schelkunov M."/>
            <person name="Shtratnikova V."/>
            <person name="Makarenko M."/>
            <person name="Klepikova A."/>
            <person name="Omelchenko D."/>
            <person name="Novikova G."/>
            <person name="Obukhova E."/>
            <person name="Bogdanov V."/>
            <person name="Penin A."/>
            <person name="Logacheva M."/>
        </authorList>
    </citation>
    <scope>NUCLEOTIDE SEQUENCE</scope>
    <source>
        <strain evidence="1">Hsosn_3</strain>
        <tissue evidence="1">Leaf</tissue>
    </source>
</reference>